<evidence type="ECO:0000256" key="10">
    <source>
        <dbReference type="SAM" id="MobiDB-lite"/>
    </source>
</evidence>
<accession>A0ABV8CS06</accession>
<dbReference type="Gene3D" id="3.30.1400.10">
    <property type="entry name" value="ZipA, C-terminal FtsZ-binding domain"/>
    <property type="match status" value="1"/>
</dbReference>
<keyword evidence="7 8" id="KW-0131">Cell cycle</keyword>
<keyword evidence="1 8" id="KW-1003">Cell membrane</keyword>
<keyword evidence="3 8" id="KW-0132">Cell division</keyword>
<dbReference type="GO" id="GO:0051301">
    <property type="term" value="P:cell division"/>
    <property type="evidence" value="ECO:0007669"/>
    <property type="project" value="UniProtKB-KW"/>
</dbReference>
<evidence type="ECO:0000256" key="7">
    <source>
        <dbReference type="ARBA" id="ARBA00023306"/>
    </source>
</evidence>
<dbReference type="RefSeq" id="WP_377154576.1">
    <property type="nucleotide sequence ID" value="NZ_JBHSAF010000015.1"/>
</dbReference>
<dbReference type="PANTHER" id="PTHR38685">
    <property type="entry name" value="CELL DIVISION PROTEIN ZIPA"/>
    <property type="match status" value="1"/>
</dbReference>
<feature type="region of interest" description="Disordered" evidence="10">
    <location>
        <begin position="70"/>
        <end position="89"/>
    </location>
</feature>
<dbReference type="EMBL" id="JBHSAF010000015">
    <property type="protein sequence ID" value="MFC3914995.1"/>
    <property type="molecule type" value="Genomic_DNA"/>
</dbReference>
<comment type="similarity">
    <text evidence="8 9">Belongs to the ZipA family.</text>
</comment>
<reference evidence="13" key="1">
    <citation type="journal article" date="2019" name="Int. J. Syst. Evol. Microbiol.">
        <title>The Global Catalogue of Microorganisms (GCM) 10K type strain sequencing project: providing services to taxonomists for standard genome sequencing and annotation.</title>
        <authorList>
            <consortium name="The Broad Institute Genomics Platform"/>
            <consortium name="The Broad Institute Genome Sequencing Center for Infectious Disease"/>
            <person name="Wu L."/>
            <person name="Ma J."/>
        </authorList>
    </citation>
    <scope>NUCLEOTIDE SEQUENCE [LARGE SCALE GENOMIC DNA]</scope>
    <source>
        <strain evidence="13">CCUG 54939</strain>
    </source>
</reference>
<evidence type="ECO:0000256" key="8">
    <source>
        <dbReference type="HAMAP-Rule" id="MF_00509"/>
    </source>
</evidence>
<proteinExistence type="inferred from homology"/>
<gene>
    <name evidence="8 12" type="primary">zipA</name>
    <name evidence="12" type="ORF">ACFOSS_16255</name>
</gene>
<dbReference type="SUPFAM" id="SSF64383">
    <property type="entry name" value="Cell-division protein ZipA, C-terminal domain"/>
    <property type="match status" value="1"/>
</dbReference>
<evidence type="ECO:0000256" key="2">
    <source>
        <dbReference type="ARBA" id="ARBA00022519"/>
    </source>
</evidence>
<organism evidence="12 13">
    <name type="scientific">Pseudaeromonas sharmana</name>
    <dbReference type="NCBI Taxonomy" id="328412"/>
    <lineage>
        <taxon>Bacteria</taxon>
        <taxon>Pseudomonadati</taxon>
        <taxon>Pseudomonadota</taxon>
        <taxon>Gammaproteobacteria</taxon>
        <taxon>Aeromonadales</taxon>
        <taxon>Aeromonadaceae</taxon>
        <taxon>Pseudaeromonas</taxon>
    </lineage>
</organism>
<dbReference type="Pfam" id="PF04354">
    <property type="entry name" value="ZipA_C"/>
    <property type="match status" value="1"/>
</dbReference>
<evidence type="ECO:0000256" key="4">
    <source>
        <dbReference type="ARBA" id="ARBA00022692"/>
    </source>
</evidence>
<sequence length="266" mass="29875">MQDLRIILVIIGALAIAALVIHGLWTNRKNKRVPIKEKPLGRVSDSRYATTAEPGDGFDADGIGKVRVVSRRNESSKPATKAPKQWNQQQKVEPELLMPQISATDDEPAVVEPAMVVETPVITPPAVKSWSDYYQVNIMARDGLQLDGQDLLFILKKLGFKFGEMDIFHRHLETDGQGEVLFSVANMVKPGTFDPARMSHFYTPGVSLFMELPPPGRAEAHLRLMMQAADKMSAELDALVMDRERKPLTEMVYNQYLNEVRAYDQQ</sequence>
<feature type="domain" description="ZipA C-terminal FtsZ-binding" evidence="11">
    <location>
        <begin position="130"/>
        <end position="260"/>
    </location>
</feature>
<keyword evidence="13" id="KW-1185">Reference proteome</keyword>
<dbReference type="HAMAP" id="MF_00509">
    <property type="entry name" value="ZipA"/>
    <property type="match status" value="1"/>
</dbReference>
<dbReference type="PANTHER" id="PTHR38685:SF1">
    <property type="entry name" value="CELL DIVISION PROTEIN ZIPA"/>
    <property type="match status" value="1"/>
</dbReference>
<comment type="function">
    <text evidence="8 9">Essential cell division protein that stabilizes the FtsZ protofilaments by cross-linking them and that serves as a cytoplasmic membrane anchor for the Z ring. Also required for the recruitment to the septal ring of downstream cell division proteins.</text>
</comment>
<evidence type="ECO:0000313" key="12">
    <source>
        <dbReference type="EMBL" id="MFC3914995.1"/>
    </source>
</evidence>
<protein>
    <recommendedName>
        <fullName evidence="8 9">Cell division protein ZipA</fullName>
    </recommendedName>
</protein>
<evidence type="ECO:0000259" key="11">
    <source>
        <dbReference type="SMART" id="SM00771"/>
    </source>
</evidence>
<dbReference type="Proteomes" id="UP001595692">
    <property type="component" value="Unassembled WGS sequence"/>
</dbReference>
<dbReference type="SMART" id="SM00771">
    <property type="entry name" value="ZipA_C"/>
    <property type="match status" value="1"/>
</dbReference>
<keyword evidence="4 8" id="KW-0812">Transmembrane</keyword>
<keyword evidence="6 8" id="KW-0472">Membrane</keyword>
<comment type="subcellular location">
    <subcellularLocation>
        <location evidence="8">Cell inner membrane</location>
        <topology evidence="8">Single-pass type I membrane protein</topology>
    </subcellularLocation>
    <text evidence="8">Localizes to the Z ring in an FtsZ-dependent manner.</text>
</comment>
<evidence type="ECO:0000313" key="13">
    <source>
        <dbReference type="Proteomes" id="UP001595692"/>
    </source>
</evidence>
<dbReference type="NCBIfam" id="TIGR02205">
    <property type="entry name" value="septum_zipA"/>
    <property type="match status" value="1"/>
</dbReference>
<evidence type="ECO:0000256" key="9">
    <source>
        <dbReference type="RuleBase" id="RU003612"/>
    </source>
</evidence>
<evidence type="ECO:0000256" key="6">
    <source>
        <dbReference type="ARBA" id="ARBA00023136"/>
    </source>
</evidence>
<feature type="transmembrane region" description="Helical" evidence="8">
    <location>
        <begin position="6"/>
        <end position="25"/>
    </location>
</feature>
<name>A0ABV8CS06_9GAMM</name>
<dbReference type="InterPro" id="IPR007449">
    <property type="entry name" value="ZipA_FtsZ-bd_C"/>
</dbReference>
<keyword evidence="2 8" id="KW-0997">Cell inner membrane</keyword>
<keyword evidence="5 8" id="KW-1133">Transmembrane helix</keyword>
<evidence type="ECO:0000256" key="1">
    <source>
        <dbReference type="ARBA" id="ARBA00022475"/>
    </source>
</evidence>
<comment type="caution">
    <text evidence="12">The sequence shown here is derived from an EMBL/GenBank/DDBJ whole genome shotgun (WGS) entry which is preliminary data.</text>
</comment>
<dbReference type="InterPro" id="IPR036765">
    <property type="entry name" value="ZipA_FtsZ-bd_C_sf"/>
</dbReference>
<comment type="subunit">
    <text evidence="8">Interacts with FtsZ via their C-terminal domains.</text>
</comment>
<evidence type="ECO:0000256" key="5">
    <source>
        <dbReference type="ARBA" id="ARBA00022989"/>
    </source>
</evidence>
<evidence type="ECO:0000256" key="3">
    <source>
        <dbReference type="ARBA" id="ARBA00022618"/>
    </source>
</evidence>
<dbReference type="InterPro" id="IPR011919">
    <property type="entry name" value="Cell_div_ZipA"/>
</dbReference>